<dbReference type="AlphaFoldDB" id="A0A174BG60"/>
<evidence type="ECO:0000256" key="7">
    <source>
        <dbReference type="ARBA" id="ARBA00022989"/>
    </source>
</evidence>
<dbReference type="GeneID" id="97330242"/>
<feature type="transmembrane region" description="Helical" evidence="9">
    <location>
        <begin position="109"/>
        <end position="130"/>
    </location>
</feature>
<keyword evidence="6 9" id="KW-0812">Transmembrane</keyword>
<dbReference type="HAMAP" id="MF_01461">
    <property type="entry name" value="EcfT"/>
    <property type="match status" value="1"/>
</dbReference>
<comment type="similarity">
    <text evidence="2 9">Belongs to the energy-coupling factor EcfT family.</text>
</comment>
<dbReference type="InterPro" id="IPR003339">
    <property type="entry name" value="ABC/ECF_trnsptr_transmembrane"/>
</dbReference>
<reference evidence="10 12" key="1">
    <citation type="submission" date="2015-09" db="EMBL/GenBank/DDBJ databases">
        <authorList>
            <consortium name="Pathogen Informatics"/>
        </authorList>
    </citation>
    <scope>NUCLEOTIDE SEQUENCE [LARGE SCALE GENOMIC DNA]</scope>
    <source>
        <strain evidence="10 12">2789STDY5834841</strain>
    </source>
</reference>
<dbReference type="Proteomes" id="UP000292665">
    <property type="component" value="Unassembled WGS sequence"/>
</dbReference>
<protein>
    <recommendedName>
        <fullName evidence="3 9">Energy-coupling factor transporter transmembrane protein EcfT</fullName>
        <shortName evidence="9">ECF transporter T component EcfT</shortName>
    </recommendedName>
</protein>
<dbReference type="Pfam" id="PF02361">
    <property type="entry name" value="CbiQ"/>
    <property type="match status" value="1"/>
</dbReference>
<keyword evidence="4 9" id="KW-0813">Transport</keyword>
<proteinExistence type="inferred from homology"/>
<dbReference type="InterPro" id="IPR024919">
    <property type="entry name" value="EcfT"/>
</dbReference>
<evidence type="ECO:0000313" key="13">
    <source>
        <dbReference type="Proteomes" id="UP000292665"/>
    </source>
</evidence>
<evidence type="ECO:0000313" key="11">
    <source>
        <dbReference type="EMBL" id="RYS81474.1"/>
    </source>
</evidence>
<gene>
    <name evidence="10" type="primary">ecfT_2</name>
    <name evidence="9" type="synonym">ecfT</name>
    <name evidence="11" type="ORF">EAI93_03815</name>
    <name evidence="10" type="ORF">ERS852456_01354</name>
</gene>
<accession>A0A174BG60</accession>
<reference evidence="11 13" key="2">
    <citation type="journal article" date="2019" name="Science, e1252229">
        <title>Invertible promoters mediate bacterial phase variation, antibiotic resistance, and host adaptation in the gut.</title>
        <authorList>
            <person name="Jiang X."/>
            <person name="Hall A.B."/>
            <person name="Arthur T.D."/>
            <person name="Plichta D.R."/>
            <person name="Covington C.T."/>
            <person name="Poyet M."/>
            <person name="Crothers J."/>
            <person name="Moses P.L."/>
            <person name="Tolonen A.C."/>
            <person name="Vlamakis H."/>
            <person name="Alm E.J."/>
            <person name="Xavier R.J."/>
        </authorList>
    </citation>
    <scope>NUCLEOTIDE SEQUENCE [LARGE SCALE GENOMIC DNA]</scope>
    <source>
        <strain evidence="13">aa_0143</strain>
        <strain evidence="11">Aa_0143</strain>
    </source>
</reference>
<keyword evidence="8 9" id="KW-0472">Membrane</keyword>
<dbReference type="EMBL" id="CYZO01000015">
    <property type="protein sequence ID" value="CUO00021.1"/>
    <property type="molecule type" value="Genomic_DNA"/>
</dbReference>
<evidence type="ECO:0000256" key="2">
    <source>
        <dbReference type="ARBA" id="ARBA00005660"/>
    </source>
</evidence>
<keyword evidence="5 9" id="KW-1003">Cell membrane</keyword>
<dbReference type="InterPro" id="IPR051611">
    <property type="entry name" value="ECF_transporter_component"/>
</dbReference>
<feature type="transmembrane region" description="Helical" evidence="9">
    <location>
        <begin position="69"/>
        <end position="88"/>
    </location>
</feature>
<keyword evidence="7 9" id="KW-1133">Transmembrane helix</keyword>
<evidence type="ECO:0000256" key="6">
    <source>
        <dbReference type="ARBA" id="ARBA00022692"/>
    </source>
</evidence>
<comment type="subunit">
    <text evidence="9">Forms a stable energy-coupling factor (ECF) transporter complex composed of 2 membrane-embedded substrate-binding proteins (S component), 2 ATP-binding proteins (A component) and 2 transmembrane proteins (T component).</text>
</comment>
<dbReference type="CDD" id="cd16914">
    <property type="entry name" value="EcfT"/>
    <property type="match status" value="1"/>
</dbReference>
<dbReference type="Proteomes" id="UP000095787">
    <property type="component" value="Unassembled WGS sequence"/>
</dbReference>
<dbReference type="GO" id="GO:0005886">
    <property type="term" value="C:plasma membrane"/>
    <property type="evidence" value="ECO:0007669"/>
    <property type="project" value="UniProtKB-SubCell"/>
</dbReference>
<evidence type="ECO:0000313" key="10">
    <source>
        <dbReference type="EMBL" id="CUO00021.1"/>
    </source>
</evidence>
<feature type="transmembrane region" description="Helical" evidence="9">
    <location>
        <begin position="248"/>
        <end position="273"/>
    </location>
</feature>
<comment type="function">
    <text evidence="9">Transmembrane (T) component of an energy-coupling factor (ECF) ABC-transporter complex. Unlike classic ABC transporters this ECF transporter provides the energy necessary to transport a number of different substrates.</text>
</comment>
<evidence type="ECO:0000256" key="5">
    <source>
        <dbReference type="ARBA" id="ARBA00022475"/>
    </source>
</evidence>
<comment type="subcellular location">
    <subcellularLocation>
        <location evidence="1 9">Cell membrane</location>
        <topology evidence="1 9">Multi-pass membrane protein</topology>
    </subcellularLocation>
</comment>
<feature type="transmembrane region" description="Helical" evidence="9">
    <location>
        <begin position="150"/>
        <end position="172"/>
    </location>
</feature>
<dbReference type="RefSeq" id="WP_004847536.1">
    <property type="nucleotide sequence ID" value="NZ_AP028249.1"/>
</dbReference>
<sequence>MIRDITIGQYYPVKSRIHSLDPRVKIICTLLFLVSLFVQSSFLGYVIATLFLGMVIYMSKVPLKYIVKGLKPIVILLMFTVVMNLFLTRGGETLLHFWIFTITEEGVRTSVFMALRLMYLVAGSSLMTFTTSPNGLMDGMEKLLNPLNKLHLPVHEVAMIMSIALRFIPILLEETDKIMKAQIARGADFESGNIIQRAKAMIPILVPLFVSAFRRANDLAMAMEARCYHGGEGRTRMKPLKYNGRDKAAYLITILYAAGVFAVGKFVPFQLWIF</sequence>
<dbReference type="PANTHER" id="PTHR34857">
    <property type="entry name" value="SLL0384 PROTEIN"/>
    <property type="match status" value="1"/>
</dbReference>
<evidence type="ECO:0000256" key="1">
    <source>
        <dbReference type="ARBA" id="ARBA00004651"/>
    </source>
</evidence>
<name>A0A174BG60_9FIRM</name>
<dbReference type="EMBL" id="RCYR01000003">
    <property type="protein sequence ID" value="RYS81474.1"/>
    <property type="molecule type" value="Genomic_DNA"/>
</dbReference>
<evidence type="ECO:0000256" key="8">
    <source>
        <dbReference type="ARBA" id="ARBA00023136"/>
    </source>
</evidence>
<evidence type="ECO:0000256" key="4">
    <source>
        <dbReference type="ARBA" id="ARBA00022448"/>
    </source>
</evidence>
<evidence type="ECO:0000313" key="12">
    <source>
        <dbReference type="Proteomes" id="UP000095787"/>
    </source>
</evidence>
<evidence type="ECO:0000256" key="3">
    <source>
        <dbReference type="ARBA" id="ARBA00014042"/>
    </source>
</evidence>
<feature type="transmembrane region" description="Helical" evidence="9">
    <location>
        <begin position="24"/>
        <end position="57"/>
    </location>
</feature>
<dbReference type="PANTHER" id="PTHR34857:SF2">
    <property type="entry name" value="SLL0384 PROTEIN"/>
    <property type="match status" value="1"/>
</dbReference>
<evidence type="ECO:0000256" key="9">
    <source>
        <dbReference type="HAMAP-Rule" id="MF_01461"/>
    </source>
</evidence>
<dbReference type="GO" id="GO:0022857">
    <property type="term" value="F:transmembrane transporter activity"/>
    <property type="evidence" value="ECO:0007669"/>
    <property type="project" value="UniProtKB-UniRule"/>
</dbReference>
<organism evidence="10 12">
    <name type="scientific">[Ruminococcus] torques</name>
    <dbReference type="NCBI Taxonomy" id="33039"/>
    <lineage>
        <taxon>Bacteria</taxon>
        <taxon>Bacillati</taxon>
        <taxon>Bacillota</taxon>
        <taxon>Clostridia</taxon>
        <taxon>Lachnospirales</taxon>
        <taxon>Lachnospiraceae</taxon>
        <taxon>Mediterraneibacter</taxon>
    </lineage>
</organism>